<evidence type="ECO:0000313" key="2">
    <source>
        <dbReference type="Proteomes" id="UP000236447"/>
    </source>
</evidence>
<evidence type="ECO:0008006" key="3">
    <source>
        <dbReference type="Google" id="ProtNLM"/>
    </source>
</evidence>
<proteinExistence type="predicted"/>
<name>A0A2I7K683_9RHOB</name>
<dbReference type="Proteomes" id="UP000236447">
    <property type="component" value="Chromosome"/>
</dbReference>
<gene>
    <name evidence="1" type="ORF">PhaeoP88_00715</name>
</gene>
<protein>
    <recommendedName>
        <fullName evidence="3">DUF1353 domain-containing protein</fullName>
    </recommendedName>
</protein>
<sequence length="114" mass="12591">MAGQPPDWYARSGSGYHTTKAIAWEIGAKGSGLFLYVPQGFPFDVSIPRWAGWIFDRHNPRYLKAAALHDYAIHVLGWGRVSAAAPFSEALRAAGVGRIRRLAMVLAVTIHKWS</sequence>
<reference evidence="1 2" key="2">
    <citation type="journal article" date="2017" name="Genome Biol. Evol.">
        <title>Trajectories and Drivers of Genome Evolution in Surface-Associated Marine Phaeobacter.</title>
        <authorList>
            <person name="Freese H.M."/>
            <person name="Sikorski J."/>
            <person name="Bunk B."/>
            <person name="Scheuner C."/>
            <person name="Meier-Kolthoff J.P."/>
            <person name="Sproer C."/>
            <person name="Gram L."/>
            <person name="Overmann J."/>
        </authorList>
    </citation>
    <scope>NUCLEOTIDE SEQUENCE [LARGE SCALE GENOMIC DNA]</scope>
    <source>
        <strain evidence="1 2">P88</strain>
    </source>
</reference>
<reference evidence="1 2" key="1">
    <citation type="journal article" date="2017" name="Front. Microbiol.">
        <title>Phaeobacter piscinae sp. nov., a species of the Roseobacter group and potential aquaculture probiont.</title>
        <authorList>
            <person name="Sonnenschein E.C."/>
            <person name="Phippen C.B.W."/>
            <person name="Nielsen K.F."/>
            <person name="Mateiu R.V."/>
            <person name="Melchiorsen J."/>
            <person name="Gram L."/>
            <person name="Overmann J."/>
            <person name="Freese H.M."/>
        </authorList>
    </citation>
    <scope>NUCLEOTIDE SEQUENCE [LARGE SCALE GENOMIC DNA]</scope>
    <source>
        <strain evidence="1 2">P88</strain>
    </source>
</reference>
<evidence type="ECO:0000313" key="1">
    <source>
        <dbReference type="EMBL" id="AUQ98111.1"/>
    </source>
</evidence>
<organism evidence="1 2">
    <name type="scientific">Phaeobacter inhibens</name>
    <dbReference type="NCBI Taxonomy" id="221822"/>
    <lineage>
        <taxon>Bacteria</taxon>
        <taxon>Pseudomonadati</taxon>
        <taxon>Pseudomonadota</taxon>
        <taxon>Alphaproteobacteria</taxon>
        <taxon>Rhodobacterales</taxon>
        <taxon>Roseobacteraceae</taxon>
        <taxon>Phaeobacter</taxon>
    </lineage>
</organism>
<dbReference type="EMBL" id="CP010725">
    <property type="protein sequence ID" value="AUQ98111.1"/>
    <property type="molecule type" value="Genomic_DNA"/>
</dbReference>
<dbReference type="AlphaFoldDB" id="A0A2I7K683"/>
<dbReference type="Pfam" id="PF07087">
    <property type="entry name" value="DUF1353"/>
    <property type="match status" value="1"/>
</dbReference>
<accession>A0A2I7K683</accession>
<dbReference type="RefSeq" id="WP_102883090.1">
    <property type="nucleotide sequence ID" value="NZ_CP010725.1"/>
</dbReference>
<dbReference type="InterPro" id="IPR010767">
    <property type="entry name" value="Phage_CGC-2007_Cje0229"/>
</dbReference>